<dbReference type="Proteomes" id="UP000245921">
    <property type="component" value="Unassembled WGS sequence"/>
</dbReference>
<dbReference type="Pfam" id="PF00263">
    <property type="entry name" value="Secretin"/>
    <property type="match status" value="1"/>
</dbReference>
<dbReference type="EMBL" id="QGGI01000010">
    <property type="protein sequence ID" value="PWJ92058.1"/>
    <property type="molecule type" value="Genomic_DNA"/>
</dbReference>
<evidence type="ECO:0000256" key="4">
    <source>
        <dbReference type="RuleBase" id="RU004003"/>
    </source>
</evidence>
<dbReference type="PANTHER" id="PTHR30332">
    <property type="entry name" value="PROBABLE GENERAL SECRETION PATHWAY PROTEIN D"/>
    <property type="match status" value="1"/>
</dbReference>
<reference evidence="6 7" key="1">
    <citation type="submission" date="2018-05" db="EMBL/GenBank/DDBJ databases">
        <title>Genomic Encyclopedia of Type Strains, Phase IV (KMG-IV): sequencing the most valuable type-strain genomes for metagenomic binning, comparative biology and taxonomic classification.</title>
        <authorList>
            <person name="Goeker M."/>
        </authorList>
    </citation>
    <scope>NUCLEOTIDE SEQUENCE [LARGE SCALE GENOMIC DNA]</scope>
    <source>
        <strain evidence="6 7">DSM 24906</strain>
    </source>
</reference>
<evidence type="ECO:0000313" key="6">
    <source>
        <dbReference type="EMBL" id="PWJ92058.1"/>
    </source>
</evidence>
<keyword evidence="2" id="KW-0732">Signal</keyword>
<keyword evidence="3" id="KW-0472">Membrane</keyword>
<comment type="subcellular location">
    <subcellularLocation>
        <location evidence="1">Membrane</location>
    </subcellularLocation>
</comment>
<dbReference type="RefSeq" id="WP_109604979.1">
    <property type="nucleotide sequence ID" value="NZ_QGGI01000010.1"/>
</dbReference>
<feature type="domain" description="Type II/III secretion system secretin-like" evidence="5">
    <location>
        <begin position="473"/>
        <end position="613"/>
    </location>
</feature>
<dbReference type="InterPro" id="IPR004846">
    <property type="entry name" value="T2SS/T3SS_dom"/>
</dbReference>
<accession>A0AA45C6E7</accession>
<name>A0AA45C6E7_9BACT</name>
<dbReference type="GO" id="GO:0016020">
    <property type="term" value="C:membrane"/>
    <property type="evidence" value="ECO:0007669"/>
    <property type="project" value="UniProtKB-SubCell"/>
</dbReference>
<evidence type="ECO:0000259" key="5">
    <source>
        <dbReference type="Pfam" id="PF00263"/>
    </source>
</evidence>
<evidence type="ECO:0000256" key="1">
    <source>
        <dbReference type="ARBA" id="ARBA00004370"/>
    </source>
</evidence>
<dbReference type="GO" id="GO:0009306">
    <property type="term" value="P:protein secretion"/>
    <property type="evidence" value="ECO:0007669"/>
    <property type="project" value="InterPro"/>
</dbReference>
<dbReference type="PANTHER" id="PTHR30332:SF24">
    <property type="entry name" value="SECRETIN GSPD-RELATED"/>
    <property type="match status" value="1"/>
</dbReference>
<comment type="caution">
    <text evidence="6">The sequence shown here is derived from an EMBL/GenBank/DDBJ whole genome shotgun (WGS) entry which is preliminary data.</text>
</comment>
<evidence type="ECO:0000256" key="2">
    <source>
        <dbReference type="ARBA" id="ARBA00022729"/>
    </source>
</evidence>
<organism evidence="6 7">
    <name type="scientific">Oceanotoga teriensis</name>
    <dbReference type="NCBI Taxonomy" id="515440"/>
    <lineage>
        <taxon>Bacteria</taxon>
        <taxon>Thermotogati</taxon>
        <taxon>Thermotogota</taxon>
        <taxon>Thermotogae</taxon>
        <taxon>Petrotogales</taxon>
        <taxon>Petrotogaceae</taxon>
        <taxon>Oceanotoga</taxon>
    </lineage>
</organism>
<evidence type="ECO:0000313" key="7">
    <source>
        <dbReference type="Proteomes" id="UP000245921"/>
    </source>
</evidence>
<evidence type="ECO:0000256" key="3">
    <source>
        <dbReference type="ARBA" id="ARBA00023136"/>
    </source>
</evidence>
<dbReference type="GO" id="GO:0015627">
    <property type="term" value="C:type II protein secretion system complex"/>
    <property type="evidence" value="ECO:0007669"/>
    <property type="project" value="TreeGrafter"/>
</dbReference>
<keyword evidence="7" id="KW-1185">Reference proteome</keyword>
<dbReference type="AlphaFoldDB" id="A0AA45C6E7"/>
<dbReference type="InterPro" id="IPR050810">
    <property type="entry name" value="Bact_Secretion_Sys_Channel"/>
</dbReference>
<gene>
    <name evidence="6" type="ORF">C7380_11051</name>
</gene>
<comment type="similarity">
    <text evidence="4">Belongs to the bacterial secretin family.</text>
</comment>
<proteinExistence type="inferred from homology"/>
<sequence>MKKILITILIFINSIFLSYNLDYNSQENYNTLNFKESEYDIFSNDIKTFVKIVFKNTSFLEKEYVINDGPVKKIKTYDNIIDIFFYAPLEKIEEYDSKIKFFGTEKINFEEFYFKSLKLIDFLEILFEKYEIKFINSTEIPDFKVSLNNNSYNLEYFLRLLYEVYGIDSRFYDDKTVIISYNKKNESEFLPLILNIVDEDDDFEIINIDNDEDLSGNSEFESNEESFVFNNYKILSSYSDIKFFEYIYDIKVFSFYDNYFLIYGNEKDLVIIEELVNKFNEKISYVDNNELKSEKSFNNLKTLNKIFVVNDKMKLLFDKIIIDKNIDYLPLEKYDNNYFYILSYGEEQKDFIEDLANQFYIKEQKEKYSLVNLINYVCENEGIKAICNFEDKDVFLSSKDLDLFELFSFLENNRILYNYIDEETIYFYSDIKLLKYSLYIFTGNNINNLNITDLYNIYNLNIFKNTDFYEDVFLVSKPIIYVNEGKESIINSVISIPIIDKKNEIVSKVESGFKFKVSGNYDRKTDMVTSKINITISEFENKDKSLIVDERNIETELKMNNNGIIKIGSMSFDKNIKKETGIPILKDIPIFGSIFKNYDNSYSKYEIIIITNIKVLNNPEAEDEG</sequence>
<protein>
    <submittedName>
        <fullName evidence="6">Type II/III secretion system protein</fullName>
    </submittedName>
</protein>